<dbReference type="Pfam" id="PF00512">
    <property type="entry name" value="HisKA"/>
    <property type="match status" value="1"/>
</dbReference>
<evidence type="ECO:0000259" key="10">
    <source>
        <dbReference type="PROSITE" id="PS50109"/>
    </source>
</evidence>
<keyword evidence="3" id="KW-0597">Phosphoprotein</keyword>
<gene>
    <name evidence="12" type="ORF">ACS77_02380</name>
</gene>
<dbReference type="InterPro" id="IPR000014">
    <property type="entry name" value="PAS"/>
</dbReference>
<dbReference type="Pfam" id="PF13188">
    <property type="entry name" value="PAS_8"/>
    <property type="match status" value="1"/>
</dbReference>
<dbReference type="Gene3D" id="1.10.287.130">
    <property type="match status" value="1"/>
</dbReference>
<keyword evidence="4" id="KW-0808">Transferase</keyword>
<dbReference type="InterPro" id="IPR036097">
    <property type="entry name" value="HisK_dim/P_sf"/>
</dbReference>
<keyword evidence="7" id="KW-0067">ATP-binding</keyword>
<sequence>MSKFFYSFELRHLLLCSLAPIGAIIAYLLLWVFPHQSIYLKFFTLFVLCVTTVYFCYHFFQQLIYKINVISNLLEAVEQEDFSLRGVTNGAGAFEGVIEQINDISSQLSRHRQQQREMDFLLQKVISNITVAIYALDGRHRLIWCNNAASRMLGTSLDKLIGDTASAWQLDKLLHNANTEHPVVSDHEGRPGRYKVTSDTYMVDGVQNVLLFVSDVDEMLRQEEQKAWQDLLRVISHEINNSLSPIASISQMLQQHYRHHSDNLPPGFTEGIDLINRRARELIAFISSYRQLSKLAPALKERVDLTALVAELPLLFSHRVITLNGPRPLMASLDRVQIHQLLINLIKNADESMGSSSDSIDIEWAEEKGRLLITILDRGVGLTNPKNLFVPFYTTKPNGSGIGLILCRQIAESHGGYLSLENRHEQTGCKVTINLPLQSPA</sequence>
<proteinExistence type="predicted"/>
<evidence type="ECO:0000256" key="8">
    <source>
        <dbReference type="ARBA" id="ARBA00023012"/>
    </source>
</evidence>
<dbReference type="Proteomes" id="UP000036955">
    <property type="component" value="Unassembled WGS sequence"/>
</dbReference>
<dbReference type="SUPFAM" id="SSF55785">
    <property type="entry name" value="PYP-like sensor domain (PAS domain)"/>
    <property type="match status" value="1"/>
</dbReference>
<keyword evidence="5" id="KW-0547">Nucleotide-binding</keyword>
<dbReference type="SUPFAM" id="SSF47384">
    <property type="entry name" value="Homodimeric domain of signal transducing histidine kinase"/>
    <property type="match status" value="1"/>
</dbReference>
<accession>A0A0L1MM20</accession>
<feature type="domain" description="PAS" evidence="11">
    <location>
        <begin position="118"/>
        <end position="175"/>
    </location>
</feature>
<dbReference type="PANTHER" id="PTHR43065:SF46">
    <property type="entry name" value="C4-DICARBOXYLATE TRANSPORT SENSOR PROTEIN DCTB"/>
    <property type="match status" value="1"/>
</dbReference>
<reference evidence="12 13" key="1">
    <citation type="submission" date="2015-06" db="EMBL/GenBank/DDBJ databases">
        <authorList>
            <person name="Hoefler B.C."/>
            <person name="Straight P.D."/>
        </authorList>
    </citation>
    <scope>NUCLEOTIDE SEQUENCE [LARGE SCALE GENOMIC DNA]</scope>
    <source>
        <strain evidence="12 13">Riq4</strain>
    </source>
</reference>
<keyword evidence="9" id="KW-0812">Transmembrane</keyword>
<dbReference type="SMART" id="SM00388">
    <property type="entry name" value="HisKA"/>
    <property type="match status" value="1"/>
</dbReference>
<evidence type="ECO:0000256" key="5">
    <source>
        <dbReference type="ARBA" id="ARBA00022741"/>
    </source>
</evidence>
<dbReference type="PATRIC" id="fig|317.197.peg.3833"/>
<evidence type="ECO:0000256" key="4">
    <source>
        <dbReference type="ARBA" id="ARBA00022679"/>
    </source>
</evidence>
<keyword evidence="9" id="KW-0472">Membrane</keyword>
<dbReference type="SUPFAM" id="SSF55874">
    <property type="entry name" value="ATPase domain of HSP90 chaperone/DNA topoisomerase II/histidine kinase"/>
    <property type="match status" value="1"/>
</dbReference>
<feature type="transmembrane region" description="Helical" evidence="9">
    <location>
        <begin position="39"/>
        <end position="60"/>
    </location>
</feature>
<evidence type="ECO:0000313" key="12">
    <source>
        <dbReference type="EMBL" id="KNH29543.1"/>
    </source>
</evidence>
<dbReference type="SMART" id="SM00387">
    <property type="entry name" value="HATPase_c"/>
    <property type="match status" value="1"/>
</dbReference>
<evidence type="ECO:0000313" key="13">
    <source>
        <dbReference type="Proteomes" id="UP000036955"/>
    </source>
</evidence>
<dbReference type="CDD" id="cd00082">
    <property type="entry name" value="HisKA"/>
    <property type="match status" value="1"/>
</dbReference>
<keyword evidence="8" id="KW-0902">Two-component regulatory system</keyword>
<dbReference type="InterPro" id="IPR005467">
    <property type="entry name" value="His_kinase_dom"/>
</dbReference>
<evidence type="ECO:0000256" key="1">
    <source>
        <dbReference type="ARBA" id="ARBA00000085"/>
    </source>
</evidence>
<dbReference type="GO" id="GO:0000155">
    <property type="term" value="F:phosphorelay sensor kinase activity"/>
    <property type="evidence" value="ECO:0007669"/>
    <property type="project" value="InterPro"/>
</dbReference>
<keyword evidence="6 12" id="KW-0418">Kinase</keyword>
<dbReference type="PRINTS" id="PR00344">
    <property type="entry name" value="BCTRLSENSOR"/>
</dbReference>
<dbReference type="PANTHER" id="PTHR43065">
    <property type="entry name" value="SENSOR HISTIDINE KINASE"/>
    <property type="match status" value="1"/>
</dbReference>
<feature type="transmembrane region" description="Helical" evidence="9">
    <location>
        <begin position="12"/>
        <end position="33"/>
    </location>
</feature>
<feature type="domain" description="Histidine kinase" evidence="10">
    <location>
        <begin position="234"/>
        <end position="439"/>
    </location>
</feature>
<comment type="caution">
    <text evidence="12">The sequence shown here is derived from an EMBL/GenBank/DDBJ whole genome shotgun (WGS) entry which is preliminary data.</text>
</comment>
<dbReference type="Gene3D" id="3.30.450.20">
    <property type="entry name" value="PAS domain"/>
    <property type="match status" value="1"/>
</dbReference>
<dbReference type="GO" id="GO:0005524">
    <property type="term" value="F:ATP binding"/>
    <property type="evidence" value="ECO:0007669"/>
    <property type="project" value="UniProtKB-KW"/>
</dbReference>
<dbReference type="PROSITE" id="PS50112">
    <property type="entry name" value="PAS"/>
    <property type="match status" value="1"/>
</dbReference>
<dbReference type="InterPro" id="IPR003594">
    <property type="entry name" value="HATPase_dom"/>
</dbReference>
<dbReference type="InterPro" id="IPR035965">
    <property type="entry name" value="PAS-like_dom_sf"/>
</dbReference>
<evidence type="ECO:0000256" key="7">
    <source>
        <dbReference type="ARBA" id="ARBA00022840"/>
    </source>
</evidence>
<evidence type="ECO:0000259" key="11">
    <source>
        <dbReference type="PROSITE" id="PS50112"/>
    </source>
</evidence>
<dbReference type="Gene3D" id="3.30.565.10">
    <property type="entry name" value="Histidine kinase-like ATPase, C-terminal domain"/>
    <property type="match status" value="1"/>
</dbReference>
<evidence type="ECO:0000256" key="3">
    <source>
        <dbReference type="ARBA" id="ARBA00022553"/>
    </source>
</evidence>
<evidence type="ECO:0000256" key="6">
    <source>
        <dbReference type="ARBA" id="ARBA00022777"/>
    </source>
</evidence>
<dbReference type="Pfam" id="PF02518">
    <property type="entry name" value="HATPase_c"/>
    <property type="match status" value="1"/>
</dbReference>
<keyword evidence="9" id="KW-1133">Transmembrane helix</keyword>
<protein>
    <recommendedName>
        <fullName evidence="2">histidine kinase</fullName>
        <ecNumber evidence="2">2.7.13.3</ecNumber>
    </recommendedName>
</protein>
<dbReference type="PROSITE" id="PS50109">
    <property type="entry name" value="HIS_KIN"/>
    <property type="match status" value="1"/>
</dbReference>
<comment type="catalytic activity">
    <reaction evidence="1">
        <text>ATP + protein L-histidine = ADP + protein N-phospho-L-histidine.</text>
        <dbReference type="EC" id="2.7.13.3"/>
    </reaction>
</comment>
<dbReference type="AlphaFoldDB" id="A0A0L1MM20"/>
<dbReference type="EMBL" id="LFQK01000004">
    <property type="protein sequence ID" value="KNH29543.1"/>
    <property type="molecule type" value="Genomic_DNA"/>
</dbReference>
<dbReference type="InterPro" id="IPR004358">
    <property type="entry name" value="Sig_transdc_His_kin-like_C"/>
</dbReference>
<dbReference type="InterPro" id="IPR003661">
    <property type="entry name" value="HisK_dim/P_dom"/>
</dbReference>
<name>A0A0L1MM20_PSESX</name>
<organism evidence="12 13">
    <name type="scientific">Pseudomonas syringae</name>
    <dbReference type="NCBI Taxonomy" id="317"/>
    <lineage>
        <taxon>Bacteria</taxon>
        <taxon>Pseudomonadati</taxon>
        <taxon>Pseudomonadota</taxon>
        <taxon>Gammaproteobacteria</taxon>
        <taxon>Pseudomonadales</taxon>
        <taxon>Pseudomonadaceae</taxon>
        <taxon>Pseudomonas</taxon>
    </lineage>
</organism>
<dbReference type="EC" id="2.7.13.3" evidence="2"/>
<dbReference type="OrthoDB" id="1931120at2"/>
<evidence type="ECO:0000256" key="2">
    <source>
        <dbReference type="ARBA" id="ARBA00012438"/>
    </source>
</evidence>
<dbReference type="InterPro" id="IPR036890">
    <property type="entry name" value="HATPase_C_sf"/>
</dbReference>
<evidence type="ECO:0000256" key="9">
    <source>
        <dbReference type="SAM" id="Phobius"/>
    </source>
</evidence>